<evidence type="ECO:0000313" key="3">
    <source>
        <dbReference type="EMBL" id="CUI17054.1"/>
    </source>
</evidence>
<dbReference type="Proteomes" id="UP000069902">
    <property type="component" value="Chromosome cPNK"/>
</dbReference>
<dbReference type="InParanoid" id="A0A0U5JC74"/>
<keyword evidence="2" id="KW-0472">Membrane</keyword>
<dbReference type="STRING" id="389348.PNK_1442"/>
<feature type="transmembrane region" description="Helical" evidence="2">
    <location>
        <begin position="83"/>
        <end position="102"/>
    </location>
</feature>
<feature type="transmembrane region" description="Helical" evidence="2">
    <location>
        <begin position="114"/>
        <end position="137"/>
    </location>
</feature>
<dbReference type="NCBIfam" id="TIGR00697">
    <property type="entry name" value="queuosine precursor transporter"/>
    <property type="match status" value="1"/>
</dbReference>
<dbReference type="KEGG" id="pnl:PNK_1442"/>
<reference evidence="4" key="1">
    <citation type="submission" date="2015-09" db="EMBL/GenBank/DDBJ databases">
        <authorList>
            <person name="Bertelli C."/>
        </authorList>
    </citation>
    <scope>NUCLEOTIDE SEQUENCE [LARGE SCALE GENOMIC DNA]</scope>
    <source>
        <strain evidence="4">KNic</strain>
    </source>
</reference>
<dbReference type="PATRIC" id="fig|389348.3.peg.1615"/>
<sequence length="215" mass="24072">MNEILFFIQVLLIIGFALAALKLGKSALTAWVAVQALIANLFVLKQITLLGFDVTASDAFAIGSLLGLNFLQEYFSREDANRATWICFFFMVFFVLVSQIHLLYKPSPYDETQLAFVAILSASPRLLIASMSVFFVVQQIDIRFFSFLKKKLPQASFALRAAIALILSQFLDTFLFSFAGLYGIVASVADIIFISFIVKLVVIFCFTPFVRWAKA</sequence>
<feature type="transmembrane region" description="Helical" evidence="2">
    <location>
        <begin position="54"/>
        <end position="71"/>
    </location>
</feature>
<organism evidence="3 4">
    <name type="scientific">Candidatus Protochlamydia naegleriophila</name>
    <dbReference type="NCBI Taxonomy" id="389348"/>
    <lineage>
        <taxon>Bacteria</taxon>
        <taxon>Pseudomonadati</taxon>
        <taxon>Chlamydiota</taxon>
        <taxon>Chlamydiia</taxon>
        <taxon>Parachlamydiales</taxon>
        <taxon>Parachlamydiaceae</taxon>
        <taxon>Candidatus Protochlamydia</taxon>
    </lineage>
</organism>
<proteinExistence type="predicted"/>
<feature type="transmembrane region" description="Helical" evidence="2">
    <location>
        <begin position="30"/>
        <end position="48"/>
    </location>
</feature>
<dbReference type="RefSeq" id="WP_051982006.1">
    <property type="nucleotide sequence ID" value="NZ_LN879502.1"/>
</dbReference>
<feature type="transmembrane region" description="Helical" evidence="2">
    <location>
        <begin position="6"/>
        <end position="23"/>
    </location>
</feature>
<evidence type="ECO:0000256" key="2">
    <source>
        <dbReference type="SAM" id="Phobius"/>
    </source>
</evidence>
<dbReference type="PANTHER" id="PTHR34300">
    <property type="entry name" value="QUEUOSINE PRECURSOR TRANSPORTER-RELATED"/>
    <property type="match status" value="1"/>
</dbReference>
<protein>
    <recommendedName>
        <fullName evidence="1">Queuosine precursor transporter</fullName>
    </recommendedName>
</protein>
<keyword evidence="2" id="KW-1133">Transmembrane helix</keyword>
<dbReference type="EMBL" id="LN879502">
    <property type="protein sequence ID" value="CUI17054.1"/>
    <property type="molecule type" value="Genomic_DNA"/>
</dbReference>
<keyword evidence="2" id="KW-0812">Transmembrane</keyword>
<keyword evidence="4" id="KW-1185">Reference proteome</keyword>
<dbReference type="InterPro" id="IPR003744">
    <property type="entry name" value="YhhQ"/>
</dbReference>
<name>A0A0U5JC74_9BACT</name>
<feature type="transmembrane region" description="Helical" evidence="2">
    <location>
        <begin position="191"/>
        <end position="210"/>
    </location>
</feature>
<dbReference type="AlphaFoldDB" id="A0A0U5JC74"/>
<dbReference type="Pfam" id="PF02592">
    <property type="entry name" value="Vut_1"/>
    <property type="match status" value="1"/>
</dbReference>
<feature type="transmembrane region" description="Helical" evidence="2">
    <location>
        <begin position="157"/>
        <end position="185"/>
    </location>
</feature>
<dbReference type="PANTHER" id="PTHR34300:SF2">
    <property type="entry name" value="QUEUOSINE PRECURSOR TRANSPORTER-RELATED"/>
    <property type="match status" value="1"/>
</dbReference>
<accession>A0A0U5JC74</accession>
<gene>
    <name evidence="3" type="ORF">PNK_1442</name>
</gene>
<evidence type="ECO:0000256" key="1">
    <source>
        <dbReference type="NCBIfam" id="TIGR00697"/>
    </source>
</evidence>
<evidence type="ECO:0000313" key="4">
    <source>
        <dbReference type="Proteomes" id="UP000069902"/>
    </source>
</evidence>